<evidence type="ECO:0000256" key="1">
    <source>
        <dbReference type="ARBA" id="ARBA00023125"/>
    </source>
</evidence>
<name>A0A9D2LTT2_9FIRM</name>
<dbReference type="EMBL" id="DWYZ01000194">
    <property type="protein sequence ID" value="HJB29150.1"/>
    <property type="molecule type" value="Genomic_DNA"/>
</dbReference>
<sequence>MHTGNPGKKPYTRFQIAVNRKYHPQGVAQIRERTDYPWIYSYGPKGEIDYQVLRAGSKVYIDGALQTRSYVEDYRCTNPDCGKKYQHSGKTLEVISYSTEYLTDYDPIGDDFEDMD</sequence>
<dbReference type="InterPro" id="IPR000424">
    <property type="entry name" value="Primosome_PriB/ssb"/>
</dbReference>
<dbReference type="GO" id="GO:0003697">
    <property type="term" value="F:single-stranded DNA binding"/>
    <property type="evidence" value="ECO:0007669"/>
    <property type="project" value="InterPro"/>
</dbReference>
<dbReference type="Pfam" id="PF00436">
    <property type="entry name" value="SSB"/>
    <property type="match status" value="1"/>
</dbReference>
<evidence type="ECO:0000313" key="4">
    <source>
        <dbReference type="Proteomes" id="UP000823842"/>
    </source>
</evidence>
<proteinExistence type="predicted"/>
<dbReference type="AlphaFoldDB" id="A0A9D2LTT2"/>
<keyword evidence="1 2" id="KW-0238">DNA-binding</keyword>
<feature type="non-terminal residue" evidence="3">
    <location>
        <position position="1"/>
    </location>
</feature>
<evidence type="ECO:0000313" key="3">
    <source>
        <dbReference type="EMBL" id="HJB29150.1"/>
    </source>
</evidence>
<reference evidence="3" key="1">
    <citation type="journal article" date="2021" name="PeerJ">
        <title>Extensive microbial diversity within the chicken gut microbiome revealed by metagenomics and culture.</title>
        <authorList>
            <person name="Gilroy R."/>
            <person name="Ravi A."/>
            <person name="Getino M."/>
            <person name="Pursley I."/>
            <person name="Horton D.L."/>
            <person name="Alikhan N.F."/>
            <person name="Baker D."/>
            <person name="Gharbi K."/>
            <person name="Hall N."/>
            <person name="Watson M."/>
            <person name="Adriaenssens E.M."/>
            <person name="Foster-Nyarko E."/>
            <person name="Jarju S."/>
            <person name="Secka A."/>
            <person name="Antonio M."/>
            <person name="Oren A."/>
            <person name="Chaudhuri R.R."/>
            <person name="La Ragione R."/>
            <person name="Hildebrand F."/>
            <person name="Pallen M.J."/>
        </authorList>
    </citation>
    <scope>NUCLEOTIDE SEQUENCE</scope>
    <source>
        <strain evidence="3">ChiSjej1B19-5720</strain>
    </source>
</reference>
<comment type="caution">
    <text evidence="3">The sequence shown here is derived from an EMBL/GenBank/DDBJ whole genome shotgun (WGS) entry which is preliminary data.</text>
</comment>
<accession>A0A9D2LTT2</accession>
<dbReference type="InterPro" id="IPR012340">
    <property type="entry name" value="NA-bd_OB-fold"/>
</dbReference>
<protein>
    <submittedName>
        <fullName evidence="3">Single-stranded DNA-binding protein</fullName>
    </submittedName>
</protein>
<reference evidence="3" key="2">
    <citation type="submission" date="2021-04" db="EMBL/GenBank/DDBJ databases">
        <authorList>
            <person name="Gilroy R."/>
        </authorList>
    </citation>
    <scope>NUCLEOTIDE SEQUENCE</scope>
    <source>
        <strain evidence="3">ChiSjej1B19-5720</strain>
    </source>
</reference>
<dbReference type="Proteomes" id="UP000823842">
    <property type="component" value="Unassembled WGS sequence"/>
</dbReference>
<evidence type="ECO:0000256" key="2">
    <source>
        <dbReference type="PROSITE-ProRule" id="PRU00252"/>
    </source>
</evidence>
<organism evidence="3 4">
    <name type="scientific">Candidatus Blautia faecavium</name>
    <dbReference type="NCBI Taxonomy" id="2838487"/>
    <lineage>
        <taxon>Bacteria</taxon>
        <taxon>Bacillati</taxon>
        <taxon>Bacillota</taxon>
        <taxon>Clostridia</taxon>
        <taxon>Lachnospirales</taxon>
        <taxon>Lachnospiraceae</taxon>
        <taxon>Blautia</taxon>
    </lineage>
</organism>
<dbReference type="Gene3D" id="2.40.50.140">
    <property type="entry name" value="Nucleic acid-binding proteins"/>
    <property type="match status" value="1"/>
</dbReference>
<dbReference type="SUPFAM" id="SSF50249">
    <property type="entry name" value="Nucleic acid-binding proteins"/>
    <property type="match status" value="1"/>
</dbReference>
<dbReference type="PROSITE" id="PS50935">
    <property type="entry name" value="SSB"/>
    <property type="match status" value="1"/>
</dbReference>
<gene>
    <name evidence="3" type="ORF">IAA06_10225</name>
</gene>